<dbReference type="PANTHER" id="PTHR32011:SF2">
    <property type="entry name" value="OS08G0472400 PROTEIN"/>
    <property type="match status" value="1"/>
</dbReference>
<dbReference type="AlphaFoldDB" id="A0A6V7PN50"/>
<feature type="region of interest" description="Disordered" evidence="1">
    <location>
        <begin position="217"/>
        <end position="250"/>
    </location>
</feature>
<reference evidence="2" key="1">
    <citation type="submission" date="2020-07" db="EMBL/GenBank/DDBJ databases">
        <authorList>
            <person name="Lin J."/>
        </authorList>
    </citation>
    <scope>NUCLEOTIDE SEQUENCE</scope>
</reference>
<feature type="compositionally biased region" description="Low complexity" evidence="1">
    <location>
        <begin position="274"/>
        <end position="308"/>
    </location>
</feature>
<organism evidence="2">
    <name type="scientific">Ananas comosus var. bracteatus</name>
    <name type="common">red pineapple</name>
    <dbReference type="NCBI Taxonomy" id="296719"/>
    <lineage>
        <taxon>Eukaryota</taxon>
        <taxon>Viridiplantae</taxon>
        <taxon>Streptophyta</taxon>
        <taxon>Embryophyta</taxon>
        <taxon>Tracheophyta</taxon>
        <taxon>Spermatophyta</taxon>
        <taxon>Magnoliopsida</taxon>
        <taxon>Liliopsida</taxon>
        <taxon>Poales</taxon>
        <taxon>Bromeliaceae</taxon>
        <taxon>Bromelioideae</taxon>
        <taxon>Ananas</taxon>
    </lineage>
</organism>
<feature type="compositionally biased region" description="Basic residues" evidence="1">
    <location>
        <begin position="328"/>
        <end position="339"/>
    </location>
</feature>
<feature type="region of interest" description="Disordered" evidence="1">
    <location>
        <begin position="273"/>
        <end position="357"/>
    </location>
</feature>
<dbReference type="EMBL" id="LR862150">
    <property type="protein sequence ID" value="CAD1832267.1"/>
    <property type="molecule type" value="Genomic_DNA"/>
</dbReference>
<sequence>MVDVDRRTPGLPPAHAAGLRRLSSRAAAGVSSSSSGARAGLLSFSALAESLLSHLRSCGVPVLPGLSDAELLRLEAELGLSFPPDLRALLSLGLPSAPGFPDWRSPLPLLLPSLRLPSAALALHVARRGNAAPWPRSLGPRPPDPAAALRLARSALRRAPPLIPLFRRCYLPALPALAGNPVFRVDDDGGDDAARVSCCAADLADFFRREAAFRSDSDSAPALPLRRQLSAPIPPPPPPSASSARRSLDSSIAGKKPRWIEFWSDAALDRRARASSASSHPPIQSSSSRSRSKTPSLSLTLASSPTGSEPTWTGSDPCSARAGGGSPRWRRWSTWRRRGYSTTSSSSTARRSSTHSS</sequence>
<name>A0A6V7PN50_ANACO</name>
<evidence type="ECO:0008006" key="3">
    <source>
        <dbReference type="Google" id="ProtNLM"/>
    </source>
</evidence>
<feature type="compositionally biased region" description="Low complexity" evidence="1">
    <location>
        <begin position="340"/>
        <end position="357"/>
    </location>
</feature>
<evidence type="ECO:0000256" key="1">
    <source>
        <dbReference type="SAM" id="MobiDB-lite"/>
    </source>
</evidence>
<evidence type="ECO:0000313" key="2">
    <source>
        <dbReference type="EMBL" id="CAD1832267.1"/>
    </source>
</evidence>
<gene>
    <name evidence="2" type="ORF">CB5_LOCUS15478</name>
</gene>
<feature type="compositionally biased region" description="Low complexity" evidence="1">
    <location>
        <begin position="241"/>
        <end position="250"/>
    </location>
</feature>
<protein>
    <recommendedName>
        <fullName evidence="3">Knr4/Smi1-like domain-containing protein</fullName>
    </recommendedName>
</protein>
<dbReference type="PANTHER" id="PTHR32011">
    <property type="entry name" value="OS08G0472400 PROTEIN"/>
    <property type="match status" value="1"/>
</dbReference>
<proteinExistence type="predicted"/>
<accession>A0A6V7PN50</accession>